<dbReference type="GO" id="GO:0006020">
    <property type="term" value="P:inositol metabolic process"/>
    <property type="evidence" value="ECO:0007669"/>
    <property type="project" value="TreeGrafter"/>
</dbReference>
<dbReference type="GO" id="GO:0033857">
    <property type="term" value="F:5-diphosphoinositol pentakisphosphate 1-kinase activity"/>
    <property type="evidence" value="ECO:0007669"/>
    <property type="project" value="TreeGrafter"/>
</dbReference>
<accession>A0A9N8VVN1</accession>
<evidence type="ECO:0000256" key="13">
    <source>
        <dbReference type="ARBA" id="ARBA00071668"/>
    </source>
</evidence>
<comment type="similarity">
    <text evidence="2 14">Belongs to the histidine acid phosphatase family. VIP1 subfamily.</text>
</comment>
<evidence type="ECO:0000313" key="18">
    <source>
        <dbReference type="EMBL" id="CAG8461638.1"/>
    </source>
</evidence>
<evidence type="ECO:0000259" key="17">
    <source>
        <dbReference type="Pfam" id="PF18086"/>
    </source>
</evidence>
<organism evidence="18 19">
    <name type="scientific">Paraglomus brasilianum</name>
    <dbReference type="NCBI Taxonomy" id="144538"/>
    <lineage>
        <taxon>Eukaryota</taxon>
        <taxon>Fungi</taxon>
        <taxon>Fungi incertae sedis</taxon>
        <taxon>Mucoromycota</taxon>
        <taxon>Glomeromycotina</taxon>
        <taxon>Glomeromycetes</taxon>
        <taxon>Paraglomerales</taxon>
        <taxon>Paraglomeraceae</taxon>
        <taxon>Paraglomus</taxon>
    </lineage>
</organism>
<evidence type="ECO:0000256" key="4">
    <source>
        <dbReference type="ARBA" id="ARBA00022490"/>
    </source>
</evidence>
<reference evidence="18" key="1">
    <citation type="submission" date="2021-06" db="EMBL/GenBank/DDBJ databases">
        <authorList>
            <person name="Kallberg Y."/>
            <person name="Tangrot J."/>
            <person name="Rosling A."/>
        </authorList>
    </citation>
    <scope>NUCLEOTIDE SEQUENCE</scope>
    <source>
        <strain evidence="18">BR232B</strain>
    </source>
</reference>
<feature type="region of interest" description="Disordered" evidence="15">
    <location>
        <begin position="362"/>
        <end position="381"/>
    </location>
</feature>
<dbReference type="Proteomes" id="UP000789739">
    <property type="component" value="Unassembled WGS sequence"/>
</dbReference>
<proteinExistence type="inferred from homology"/>
<sequence length="637" mass="72230">MTPPKMYPRTISPQVPADNVPNQKYVIGVCAMKSKATSKPMKSILNRLVAYNEIDVITFDEELILTKDVHSWPHCHTLISFFSSGFPLEKAESYARLKKPFCINDLTMQRLLWDRRLVLALLDAVGVPTPPRIIINRDRCKVDPSVIDQIKIATGVEINLDGFCEIENTHVEMVDEDTVKIGGQILKKPFVEKPVDADDHNVYIYYSKEMGGGGRRLFRKVNNKSSDFDQALTTPRTSGSYIYEAYLPPDNSSDVKVYTIGPGYTHAEARKSPTVDGRVDRCKDGKEVRRVTELTEEEKEISGRIVKIFAQWICGFDLLRVKEKSYVIDVNGWSFVKGSEKYYEDCARLIRKLVLERGMKEQMQNRDDRRTADAADEADAITQNGTVKDSDKLIEEDASSAERSNLSFASFLPDTILPISNLVHIVTTQAVSLLLQTNQSLSILFNLAVQAVKRWYDDMRKFFHPDAVISKWATTAHSAAMQYGETTEITPFENSVNHGEHDSDSNTCHKMENVGSVENAEMDVNARTASSLEERFDIAFRDQNDASWDEEEEGSHEQESIADNSDDDDRSIDSRDSADHDNSRAADSNDEYCDRSHFEMYESQISEISQKSPHITYSDYHYDNCPIINKPWEKGAL</sequence>
<dbReference type="Gene3D" id="3.40.50.11950">
    <property type="match status" value="1"/>
</dbReference>
<comment type="catalytic activity">
    <reaction evidence="11">
        <text>5-diphospho-1D-myo-inositol 1,2,3,4,6-pentakisphosphate + ATP + H(+) = 1,5-bis(diphospho)-1D-myo-inositol 2,3,4,6-tetrakisphosphate + ADP</text>
        <dbReference type="Rhea" id="RHEA:10276"/>
        <dbReference type="ChEBI" id="CHEBI:15378"/>
        <dbReference type="ChEBI" id="CHEBI:30616"/>
        <dbReference type="ChEBI" id="CHEBI:58628"/>
        <dbReference type="ChEBI" id="CHEBI:77983"/>
        <dbReference type="ChEBI" id="CHEBI:456216"/>
        <dbReference type="EC" id="2.7.4.24"/>
    </reaction>
    <physiologicalReaction direction="left-to-right" evidence="11">
        <dbReference type="Rhea" id="RHEA:10277"/>
    </physiologicalReaction>
</comment>
<evidence type="ECO:0000256" key="12">
    <source>
        <dbReference type="ARBA" id="ARBA00034629"/>
    </source>
</evidence>
<dbReference type="Pfam" id="PF08443">
    <property type="entry name" value="RimK"/>
    <property type="match status" value="1"/>
</dbReference>
<dbReference type="EC" id="2.7.4.24" evidence="3 14"/>
<evidence type="ECO:0000256" key="15">
    <source>
        <dbReference type="SAM" id="MobiDB-lite"/>
    </source>
</evidence>
<dbReference type="GO" id="GO:0005829">
    <property type="term" value="C:cytosol"/>
    <property type="evidence" value="ECO:0007669"/>
    <property type="project" value="TreeGrafter"/>
</dbReference>
<keyword evidence="9 14" id="KW-0067">ATP-binding</keyword>
<keyword evidence="7 14" id="KW-0547">Nucleotide-binding</keyword>
<evidence type="ECO:0000256" key="11">
    <source>
        <dbReference type="ARBA" id="ARBA00033696"/>
    </source>
</evidence>
<dbReference type="GO" id="GO:0032958">
    <property type="term" value="P:inositol phosphate biosynthetic process"/>
    <property type="evidence" value="ECO:0007669"/>
    <property type="project" value="TreeGrafter"/>
</dbReference>
<dbReference type="OrthoDB" id="18042at2759"/>
<dbReference type="EMBL" id="CAJVPI010000032">
    <property type="protein sequence ID" value="CAG8461638.1"/>
    <property type="molecule type" value="Genomic_DNA"/>
</dbReference>
<dbReference type="InterPro" id="IPR013651">
    <property type="entry name" value="ATP-grasp_RimK-type"/>
</dbReference>
<dbReference type="GO" id="GO:0052843">
    <property type="term" value="F:inositol-1-diphosphate-2,3,4,5,6-pentakisphosphate diphosphatase activity"/>
    <property type="evidence" value="ECO:0007669"/>
    <property type="project" value="UniProtKB-ARBA"/>
</dbReference>
<dbReference type="InterPro" id="IPR037446">
    <property type="entry name" value="His_Pase_VIP1"/>
</dbReference>
<keyword evidence="10" id="KW-0206">Cytoskeleton</keyword>
<dbReference type="FunFam" id="3.40.50.11950:FF:000002">
    <property type="entry name" value="Inositol hexakisphosphate and diphosphoinositol-pentakisphosphate kinase"/>
    <property type="match status" value="1"/>
</dbReference>
<evidence type="ECO:0000256" key="14">
    <source>
        <dbReference type="RuleBase" id="RU365032"/>
    </source>
</evidence>
<dbReference type="Pfam" id="PF18086">
    <property type="entry name" value="PPIP5K2_N"/>
    <property type="match status" value="1"/>
</dbReference>
<feature type="region of interest" description="Disordered" evidence="15">
    <location>
        <begin position="546"/>
        <end position="592"/>
    </location>
</feature>
<dbReference type="Gene3D" id="3.30.470.20">
    <property type="entry name" value="ATP-grasp fold, B domain"/>
    <property type="match status" value="1"/>
</dbReference>
<gene>
    <name evidence="18" type="ORF">PBRASI_LOCUS617</name>
</gene>
<evidence type="ECO:0000256" key="10">
    <source>
        <dbReference type="ARBA" id="ARBA00023212"/>
    </source>
</evidence>
<dbReference type="FunFam" id="3.30.470.20:FF:000036">
    <property type="entry name" value="Inositol hexakisphosphate and diphosphoinositol-pentakisphosphate kinase"/>
    <property type="match status" value="1"/>
</dbReference>
<comment type="subcellular location">
    <subcellularLocation>
        <location evidence="1 14">Cytoplasm</location>
        <location evidence="1 14">Cytoskeleton</location>
    </subcellularLocation>
</comment>
<feature type="domain" description="VIP1 N-terminal" evidence="17">
    <location>
        <begin position="26"/>
        <end position="114"/>
    </location>
</feature>
<keyword evidence="5" id="KW-0597">Phosphoprotein</keyword>
<evidence type="ECO:0000256" key="6">
    <source>
        <dbReference type="ARBA" id="ARBA00022679"/>
    </source>
</evidence>
<dbReference type="InterPro" id="IPR040557">
    <property type="entry name" value="VIP1_N"/>
</dbReference>
<comment type="function">
    <text evidence="14">Bifunctional inositol kinase that acts in concert with the IP6K kinases to synthesize the diphosphate group-containing inositol pyrophosphates diphosphoinositol pentakisphosphate, PP-InsP5, and bis-diphosphoinositol tetrakisphosphate, (PP)2-InsP4. PP-InsP5 and (PP)2-InsP4, also respectively called InsP7 and InsP8, may regulate a variety of cellular processes, including apoptosis, vesicle trafficking, cytoskeletal dynamics, and exocytosis. Phosphorylates inositol hexakisphosphate (InsP6).</text>
</comment>
<dbReference type="AlphaFoldDB" id="A0A9N8VVN1"/>
<keyword evidence="19" id="KW-1185">Reference proteome</keyword>
<evidence type="ECO:0000256" key="2">
    <source>
        <dbReference type="ARBA" id="ARBA00005609"/>
    </source>
</evidence>
<evidence type="ECO:0000256" key="7">
    <source>
        <dbReference type="ARBA" id="ARBA00022741"/>
    </source>
</evidence>
<dbReference type="SUPFAM" id="SSF56059">
    <property type="entry name" value="Glutathione synthetase ATP-binding domain-like"/>
    <property type="match status" value="1"/>
</dbReference>
<comment type="catalytic activity">
    <reaction evidence="12">
        <text>1D-myo-inositol hexakisphosphate + ATP = 1-diphospho-1D-myo-inositol 2,3,4,5,6-pentakisphosphate + ADP</text>
        <dbReference type="Rhea" id="RHEA:37459"/>
        <dbReference type="ChEBI" id="CHEBI:30616"/>
        <dbReference type="ChEBI" id="CHEBI:58130"/>
        <dbReference type="ChEBI" id="CHEBI:74946"/>
        <dbReference type="ChEBI" id="CHEBI:456216"/>
        <dbReference type="EC" id="2.7.4.24"/>
    </reaction>
    <physiologicalReaction direction="left-to-right" evidence="12">
        <dbReference type="Rhea" id="RHEA:37460"/>
    </physiologicalReaction>
</comment>
<evidence type="ECO:0000259" key="16">
    <source>
        <dbReference type="Pfam" id="PF08443"/>
    </source>
</evidence>
<dbReference type="GO" id="GO:0005524">
    <property type="term" value="F:ATP binding"/>
    <property type="evidence" value="ECO:0007669"/>
    <property type="project" value="UniProtKB-KW"/>
</dbReference>
<keyword evidence="4 14" id="KW-0963">Cytoplasm</keyword>
<keyword evidence="6 14" id="KW-0808">Transferase</keyword>
<protein>
    <recommendedName>
        <fullName evidence="13 14">Inositol hexakisphosphate and diphosphoinositol-pentakisphosphate kinase</fullName>
        <ecNumber evidence="3 14">2.7.4.24</ecNumber>
    </recommendedName>
</protein>
<keyword evidence="8 14" id="KW-0418">Kinase</keyword>
<dbReference type="GO" id="GO:0005856">
    <property type="term" value="C:cytoskeleton"/>
    <property type="evidence" value="ECO:0007669"/>
    <property type="project" value="UniProtKB-SubCell"/>
</dbReference>
<feature type="domain" description="ATP-grasp fold RimK-type" evidence="16">
    <location>
        <begin position="237"/>
        <end position="343"/>
    </location>
</feature>
<name>A0A9N8VVN1_9GLOM</name>
<evidence type="ECO:0000313" key="19">
    <source>
        <dbReference type="Proteomes" id="UP000789739"/>
    </source>
</evidence>
<dbReference type="PANTHER" id="PTHR12750">
    <property type="entry name" value="DIPHOSPHOINOSITOL PENTAKISPHOSPHATE KINASE"/>
    <property type="match status" value="1"/>
</dbReference>
<evidence type="ECO:0000256" key="5">
    <source>
        <dbReference type="ARBA" id="ARBA00022553"/>
    </source>
</evidence>
<dbReference type="GO" id="GO:0052723">
    <property type="term" value="F:inositol hexakisphosphate 1-kinase activity"/>
    <property type="evidence" value="ECO:0007669"/>
    <property type="project" value="UniProtKB-ARBA"/>
</dbReference>
<comment type="caution">
    <text evidence="18">The sequence shown here is derived from an EMBL/GenBank/DDBJ whole genome shotgun (WGS) entry which is preliminary data.</text>
</comment>
<evidence type="ECO:0000256" key="9">
    <source>
        <dbReference type="ARBA" id="ARBA00022840"/>
    </source>
</evidence>
<feature type="compositionally biased region" description="Basic and acidic residues" evidence="15">
    <location>
        <begin position="571"/>
        <end position="584"/>
    </location>
</feature>
<evidence type="ECO:0000256" key="3">
    <source>
        <dbReference type="ARBA" id="ARBA00012893"/>
    </source>
</evidence>
<dbReference type="PANTHER" id="PTHR12750:SF9">
    <property type="entry name" value="INOSITOL HEXAKISPHOSPHATE AND DIPHOSPHOINOSITOL-PENTAKISPHOSPHATE KINASE"/>
    <property type="match status" value="1"/>
</dbReference>
<evidence type="ECO:0000256" key="1">
    <source>
        <dbReference type="ARBA" id="ARBA00004245"/>
    </source>
</evidence>
<feature type="compositionally biased region" description="Basic and acidic residues" evidence="15">
    <location>
        <begin position="362"/>
        <end position="373"/>
    </location>
</feature>
<evidence type="ECO:0000256" key="8">
    <source>
        <dbReference type="ARBA" id="ARBA00022777"/>
    </source>
</evidence>